<sequence length="239" mass="26470">MKKGSLMLLAALLFTTLSFAQSFVPALSVNGMVQSKETYVIKNDGSKVTGKITAASLTNNILKSVSIKTADGTKLKFKAADIKQLAVRPKEVFKFEQSMTAGSIKELAGRNFEDVVDQEYVYFEQALLPGKKNKFVLMQLLNPGFDHVVKVYKDPNAKQTGGLGVGGVKLTGGIDKSYLVTDTGSNRAVLIEKKKYKKEGQKVIFTKCTDVFGKYYAGDKFQWKDFAEHVYVYDQLCDQ</sequence>
<accession>A0A7X9RTA0</accession>
<keyword evidence="1" id="KW-0732">Signal</keyword>
<evidence type="ECO:0000256" key="1">
    <source>
        <dbReference type="SAM" id="SignalP"/>
    </source>
</evidence>
<dbReference type="RefSeq" id="WP_169655071.1">
    <property type="nucleotide sequence ID" value="NZ_JABANE010000006.1"/>
</dbReference>
<organism evidence="2 3">
    <name type="scientific">Flammeovirga aprica JL-4</name>
    <dbReference type="NCBI Taxonomy" id="694437"/>
    <lineage>
        <taxon>Bacteria</taxon>
        <taxon>Pseudomonadati</taxon>
        <taxon>Bacteroidota</taxon>
        <taxon>Cytophagia</taxon>
        <taxon>Cytophagales</taxon>
        <taxon>Flammeovirgaceae</taxon>
        <taxon>Flammeovirga</taxon>
    </lineage>
</organism>
<reference evidence="2 3" key="1">
    <citation type="submission" date="2020-04" db="EMBL/GenBank/DDBJ databases">
        <title>Flammeovirga sp. SR4, a novel species isolated from seawater.</title>
        <authorList>
            <person name="Wang X."/>
        </authorList>
    </citation>
    <scope>NUCLEOTIDE SEQUENCE [LARGE SCALE GENOMIC DNA]</scope>
    <source>
        <strain evidence="2 3">ATCC 23126</strain>
    </source>
</reference>
<keyword evidence="3" id="KW-1185">Reference proteome</keyword>
<feature type="signal peptide" evidence="1">
    <location>
        <begin position="1"/>
        <end position="20"/>
    </location>
</feature>
<gene>
    <name evidence="2" type="ORF">HHU12_03585</name>
</gene>
<feature type="chain" id="PRO_5031403803" evidence="1">
    <location>
        <begin position="21"/>
        <end position="239"/>
    </location>
</feature>
<dbReference type="Proteomes" id="UP000576082">
    <property type="component" value="Unassembled WGS sequence"/>
</dbReference>
<proteinExistence type="predicted"/>
<dbReference type="EMBL" id="JABANE010000006">
    <property type="protein sequence ID" value="NME67039.1"/>
    <property type="molecule type" value="Genomic_DNA"/>
</dbReference>
<evidence type="ECO:0000313" key="2">
    <source>
        <dbReference type="EMBL" id="NME67039.1"/>
    </source>
</evidence>
<name>A0A7X9RTA0_9BACT</name>
<protein>
    <submittedName>
        <fullName evidence="2">Uncharacterized protein</fullName>
    </submittedName>
</protein>
<comment type="caution">
    <text evidence="2">The sequence shown here is derived from an EMBL/GenBank/DDBJ whole genome shotgun (WGS) entry which is preliminary data.</text>
</comment>
<evidence type="ECO:0000313" key="3">
    <source>
        <dbReference type="Proteomes" id="UP000576082"/>
    </source>
</evidence>
<dbReference type="AlphaFoldDB" id="A0A7X9RTA0"/>